<dbReference type="Pfam" id="PF05751">
    <property type="entry name" value="FixH"/>
    <property type="match status" value="1"/>
</dbReference>
<keyword evidence="2" id="KW-1185">Reference proteome</keyword>
<proteinExistence type="predicted"/>
<organism evidence="1 2">
    <name type="scientific">Microbulbifer elongatus</name>
    <dbReference type="NCBI Taxonomy" id="86173"/>
    <lineage>
        <taxon>Bacteria</taxon>
        <taxon>Pseudomonadati</taxon>
        <taxon>Pseudomonadota</taxon>
        <taxon>Gammaproteobacteria</taxon>
        <taxon>Cellvibrionales</taxon>
        <taxon>Microbulbiferaceae</taxon>
        <taxon>Microbulbifer</taxon>
    </lineage>
</organism>
<protein>
    <submittedName>
        <fullName evidence="1">FixH family protein</fullName>
    </submittedName>
</protein>
<evidence type="ECO:0000313" key="1">
    <source>
        <dbReference type="EMBL" id="MCQ3831056.1"/>
    </source>
</evidence>
<dbReference type="InterPro" id="IPR008620">
    <property type="entry name" value="FixH"/>
</dbReference>
<dbReference type="Proteomes" id="UP001205566">
    <property type="component" value="Unassembled WGS sequence"/>
</dbReference>
<reference evidence="1" key="1">
    <citation type="thesis" date="2020" institute="Technische Universitat Dresden" country="Dresden, Germany">
        <title>The Agarolytic System of Microbulbifer elongatus PORT2, Isolated from Batu Karas, Pangandaran West Java Indonesia.</title>
        <authorList>
            <person name="Anggraeni S.R."/>
        </authorList>
    </citation>
    <scope>NUCLEOTIDE SEQUENCE</scope>
    <source>
        <strain evidence="1">PORT2</strain>
    </source>
</reference>
<sequence>MVMSPLILVVIVSFVLVSVAVRHGDDVVSDTYYKDSRLYHYSAEQDQRAKAMNLAGMILFSPEDKTVSLDLRGDLPGYPESLVLVLSHPVEADLDERILLQEISTGRYRGQVAAPLQHRWYLQVSPLGEQESEAQWRLKGEINFNIGNGVPLKPVEQ</sequence>
<comment type="caution">
    <text evidence="1">The sequence shown here is derived from an EMBL/GenBank/DDBJ whole genome shotgun (WGS) entry which is preliminary data.</text>
</comment>
<dbReference type="EMBL" id="JACASI010000046">
    <property type="protein sequence ID" value="MCQ3831056.1"/>
    <property type="molecule type" value="Genomic_DNA"/>
</dbReference>
<accession>A0ABT1P4M4</accession>
<gene>
    <name evidence="1" type="ORF">HXX02_16575</name>
</gene>
<evidence type="ECO:0000313" key="2">
    <source>
        <dbReference type="Proteomes" id="UP001205566"/>
    </source>
</evidence>
<name>A0ABT1P4M4_9GAMM</name>